<organism evidence="6 7">
    <name type="scientific">Clostridium hominis</name>
    <dbReference type="NCBI Taxonomy" id="2763036"/>
    <lineage>
        <taxon>Bacteria</taxon>
        <taxon>Bacillati</taxon>
        <taxon>Bacillota</taxon>
        <taxon>Clostridia</taxon>
        <taxon>Eubacteriales</taxon>
        <taxon>Clostridiaceae</taxon>
        <taxon>Clostridium</taxon>
    </lineage>
</organism>
<dbReference type="Gene3D" id="3.80.10.10">
    <property type="entry name" value="Ribonuclease Inhibitor"/>
    <property type="match status" value="1"/>
</dbReference>
<feature type="signal peptide" evidence="3">
    <location>
        <begin position="1"/>
        <end position="26"/>
    </location>
</feature>
<dbReference type="InterPro" id="IPR032675">
    <property type="entry name" value="LRR_dom_sf"/>
</dbReference>
<dbReference type="Pfam" id="PF08305">
    <property type="entry name" value="NPCBM"/>
    <property type="match status" value="3"/>
</dbReference>
<dbReference type="PROSITE" id="PS50022">
    <property type="entry name" value="FA58C_3"/>
    <property type="match status" value="2"/>
</dbReference>
<dbReference type="EMBL" id="JACOOO010000004">
    <property type="protein sequence ID" value="MBC5627882.1"/>
    <property type="molecule type" value="Genomic_DNA"/>
</dbReference>
<accession>A0ABR7D9J5</accession>
<dbReference type="InterPro" id="IPR042279">
    <property type="entry name" value="Pep_M60_3"/>
</dbReference>
<dbReference type="PROSITE" id="PS51450">
    <property type="entry name" value="LRR"/>
    <property type="match status" value="1"/>
</dbReference>
<dbReference type="InterPro" id="IPR008979">
    <property type="entry name" value="Galactose-bd-like_sf"/>
</dbReference>
<dbReference type="Gene3D" id="2.60.120.260">
    <property type="entry name" value="Galactose-binding domain-like"/>
    <property type="match status" value="4"/>
</dbReference>
<evidence type="ECO:0000313" key="7">
    <source>
        <dbReference type="Proteomes" id="UP000596929"/>
    </source>
</evidence>
<comment type="caution">
    <text evidence="6">The sequence shown here is derived from an EMBL/GenBank/DDBJ whole genome shotgun (WGS) entry which is preliminary data.</text>
</comment>
<dbReference type="SMART" id="SM01276">
    <property type="entry name" value="M60-like"/>
    <property type="match status" value="1"/>
</dbReference>
<evidence type="ECO:0000259" key="4">
    <source>
        <dbReference type="PROSITE" id="PS50022"/>
    </source>
</evidence>
<dbReference type="InterPro" id="IPR013783">
    <property type="entry name" value="Ig-like_fold"/>
</dbReference>
<dbReference type="SUPFAM" id="SSF49785">
    <property type="entry name" value="Galactose-binding domain-like"/>
    <property type="match status" value="7"/>
</dbReference>
<dbReference type="PROSITE" id="PS51723">
    <property type="entry name" value="PEPTIDASE_M60"/>
    <property type="match status" value="1"/>
</dbReference>
<dbReference type="InterPro" id="IPR013222">
    <property type="entry name" value="Glyco_hyd_98_carb-bd"/>
</dbReference>
<feature type="domain" description="F5/8 type C" evidence="4">
    <location>
        <begin position="65"/>
        <end position="218"/>
    </location>
</feature>
<dbReference type="Pfam" id="PF13402">
    <property type="entry name" value="Peptidase_M60"/>
    <property type="match status" value="1"/>
</dbReference>
<feature type="domain" description="Peptidase M60" evidence="5">
    <location>
        <begin position="751"/>
        <end position="1070"/>
    </location>
</feature>
<dbReference type="Proteomes" id="UP000596929">
    <property type="component" value="Unassembled WGS sequence"/>
</dbReference>
<evidence type="ECO:0000256" key="1">
    <source>
        <dbReference type="ARBA" id="ARBA00023295"/>
    </source>
</evidence>
<dbReference type="InterPro" id="IPR000421">
    <property type="entry name" value="FA58C"/>
</dbReference>
<keyword evidence="2" id="KW-0175">Coiled coil</keyword>
<name>A0ABR7D9J5_9CLOT</name>
<dbReference type="Gene3D" id="2.60.40.10">
    <property type="entry name" value="Immunoglobulins"/>
    <property type="match status" value="4"/>
</dbReference>
<dbReference type="Gene3D" id="2.60.120.1250">
    <property type="entry name" value="Peptidase M60, enhancin-like domain 1"/>
    <property type="match status" value="1"/>
</dbReference>
<dbReference type="Pfam" id="PF16403">
    <property type="entry name" value="Bact_surface_Ig-like"/>
    <property type="match status" value="2"/>
</dbReference>
<keyword evidence="7" id="KW-1185">Reference proteome</keyword>
<dbReference type="SMART" id="SM00776">
    <property type="entry name" value="NPCBM"/>
    <property type="match status" value="3"/>
</dbReference>
<dbReference type="InterPro" id="IPR031161">
    <property type="entry name" value="Peptidase_M60_dom"/>
</dbReference>
<dbReference type="InterPro" id="IPR001611">
    <property type="entry name" value="Leu-rich_rpt"/>
</dbReference>
<dbReference type="InterPro" id="IPR038637">
    <property type="entry name" value="NPCBM_sf"/>
</dbReference>
<gene>
    <name evidence="6" type="ORF">H8S20_03150</name>
</gene>
<evidence type="ECO:0000256" key="2">
    <source>
        <dbReference type="SAM" id="Coils"/>
    </source>
</evidence>
<feature type="coiled-coil region" evidence="2">
    <location>
        <begin position="2321"/>
        <end position="2348"/>
    </location>
</feature>
<dbReference type="SUPFAM" id="SSF52058">
    <property type="entry name" value="L domain-like"/>
    <property type="match status" value="1"/>
</dbReference>
<dbReference type="Gene3D" id="2.60.120.1060">
    <property type="entry name" value="NPCBM/NEW2 domain"/>
    <property type="match status" value="3"/>
</dbReference>
<dbReference type="InterPro" id="IPR032179">
    <property type="entry name" value="Cry22Aa_Ig-like"/>
</dbReference>
<dbReference type="Gene3D" id="3.40.390.80">
    <property type="entry name" value="Peptidase M60, enhancin-like domain 2"/>
    <property type="match status" value="1"/>
</dbReference>
<evidence type="ECO:0000259" key="5">
    <source>
        <dbReference type="PROSITE" id="PS51723"/>
    </source>
</evidence>
<feature type="chain" id="PRO_5046855176" evidence="3">
    <location>
        <begin position="27"/>
        <end position="2524"/>
    </location>
</feature>
<keyword evidence="3" id="KW-0732">Signal</keyword>
<dbReference type="Gene3D" id="1.10.390.30">
    <property type="entry name" value="Peptidase M60, enhancin-like domain 3"/>
    <property type="match status" value="1"/>
</dbReference>
<dbReference type="RefSeq" id="WP_051986974.1">
    <property type="nucleotide sequence ID" value="NZ_JACOOO010000004.1"/>
</dbReference>
<dbReference type="Gene3D" id="1.20.1270.90">
    <property type="entry name" value="AF1782-like"/>
    <property type="match status" value="2"/>
</dbReference>
<feature type="domain" description="F5/8 type C" evidence="4">
    <location>
        <begin position="1539"/>
        <end position="1693"/>
    </location>
</feature>
<dbReference type="Pfam" id="PF00754">
    <property type="entry name" value="F5_F8_type_C"/>
    <property type="match status" value="4"/>
</dbReference>
<evidence type="ECO:0000313" key="6">
    <source>
        <dbReference type="EMBL" id="MBC5627882.1"/>
    </source>
</evidence>
<sequence length="2524" mass="283270">MKKKLSAILAVSLIVTNISPAINSYADEILRSSVNREKEEFNTDGSNALQSEVVDQVTVTKFNLTNYSDFEGYNEQYKIARNQIKSISNNGGQYSSSSIDKAIDGNLATHWETGKQNTSTFKNEVVVEFEEVQSIDRIAYATRQDGAKGKGFPTEFEIYASLSGADEDFRLMAIGNHSVTGDMLQFKFNTITAKKIKFVFKKANQDWASASEFWFYEEDIVIDKMNKIFTNELKNEVSSEFDTLEKLEAFNSEASSHPLYNEIVEDINNARILLDGTKLEFTEAKVSNFKKFNDERLVNYNELFKVPLNKITSITTNGGHYASNVISRAMDGDVNTNWHSGKQNTSSHTNEVIITLDELTTIDRIMYTSLVSRGFAQEFEIYGSRTSEGDTFEKISEGSANITTKDTLQIKFKETEVRRIKFVYKKGYENWALAYEFGLYMPDKLNEKIDILFVDENMNEVNPEFGTTEAINTLIEEANGHPFKDEYIEKLSIAKELIEFGQVQSGDANISKFEPFYTEHINEYDDVYRVKNLSISNNGGQYSSSSIKYAIDEDANTHWETGNPNSDSFKNEVVLTLEEAEMISRLTYKSRVGGKGFAEQFSIYISPVPTGDNFQKITEGSYTVTNDMLEVQFETTKAKRVKFVFDKARENWASISDIRLYKEDAVANKMKKLFTNGLMDTVSEEFNTIEKLTAFENEVKDHPLAPIYLKDIQVAKEAVNGTLQTVKTVVAEQYGDRNSHANRNLKFGFGNNNQPTGIVARPGEIVTVYVDAEPGQPLPQLMFSQQEGSFASWGRTVSLHVGKNVITVPAVSQNDGWYRHDVTPGGAVYIVNPYTQEQQSKAPVIRFASGCEQFPMMDKNTDEKEFLELLKDYKVRVDEDKAANPNVMDRKMIDVVEIVSEHLVFTGTATGAYEAYINQEFGPKNTINMYNDHMDVVFNYLGMDGSNEKNDIKYTRENIRLAQPFGYMYAASGHIGVQGDVMVSMLTSVGSWGVDHEMGHKLDIGVRTIGEVTNNMIPQNSSYYYNKPNKRIPFESHVFKNVIATDNNNYYNGGYFENLAVFWQLEMIYPGYWGKLNKQYRENDVVLDSNNSANDKLNQLAKYSSIALELDLSEHFERHGFWVSDETKELLSKYQKPDKKLWYADYSYIEYEGEGFAKNPELVVNILKENENIKLTFDVNNESKNDVLGYEIFKEGELIGFTSTNSFVDTESNIGEAANYTVIPYDKKLNKSEAVEINSLTPSLSVQQDEVSVKLMEEFNPMDLVKALNYNGEDISSRVVVNGTVNVNEKGIYPIEYSIEDNGIVVTKIINVQVVSDYEYLSDKAWAKVTTQYGTPRRNTNIKGRVNGEIKTFDKGFGIHANGKITYDLSDVDYDNFEALVGVDMGITSQSNSSIIFKVIADGEILSTTNILKHADNMVAINVPVKGVKELVIEVSDAGNGNNSDHAVVANPKLTTNNAKPSLVVTDKIYKLGEAVDFNEGVSASDVEDGDLTSSIEIVSNTYEEGKLGRFEIVYRVTDNDNNIVEKTSYITIYEELATAKSKYGLFNNLEAYNEEFKIPVVSVSNNGGQYSSSAIKYAIDNNRNTHWETGNPNSISFQNEVIFDLGQVNEIDKIAYAARNGGKGFARKFEIYISSEAEGNDFILAGTGSYSGSVNDVIEIDIAKTEARRVKFKFIEANQNWASIGEMSFYKSDELSDKITKELFTDNSKTEVSESYNTLEKLDALREEVRSHIAVELFQEDLNRAEEIIRAKFPSLTVGEMEYVKLRSEYDLMSSVTANDQEDGDITNQVVINSNDFTTNRTGLYNIEYTVADSNGNTVSKSKNILVYSEESYLSDKEWESATSGWKSVNKDSAVNTSNKINLNVDGEIRIFDKGFGAAANSEIIYNLEGYNYDYFTTYLGTDKNYNHNSTSIIFKIYADGEEVYTSSLIRKDSKAEFVSIPVTGVKELKLVALDNGDGGLGDFASWADCKLYTTNSIPTLNIPNTVVTKLGLPIELNEEYSAFDSEDGDITSNVIISGEVNFNKAGIYEITYSVTDSDGNTISAIREVKVVDMNDNIYLSDIEWKSANNSYGRATKDISASGNALRLTAEDGSVVTYEKGIGTHSTSTIVYDLTGTNYGYFTSYVGVDRQMYGTVGSVTFEVWLDGMKVYDSGFMSSRDSQKFVEVNLSGAKELKLVVTDGGNGNGSDHATWGAAKLHYANNQSSEINRSELDSLIKRVNELDSNLYSEESFTNLQTVLEEVNNSLTDGYNQEEVDTVYNKLNEAYEALVKLADLTALEEALVKANAIDKDIYTEETIMVLEEVILKATELLNNKLVSQEEVNLVVEELNNTINALEIKIDLSEVVNIKDKYLKQAIKKALSLDSDDVTIGDMYKLDELDASYGGITSLEGLQYAKNLQSLNVEYNEINDLSPLKDLKRLTNLQAKYQNIAVSSLYKKDNKITVKFDAINKKGKKLNPIAVIVRNNKTLEDTTLNINECLDENGVVSFDTTNFEAFVHSLYLVYEDKEDNYLAQAIYIFDNR</sequence>
<proteinExistence type="predicted"/>
<protein>
    <submittedName>
        <fullName evidence="6">NPCBM/NEW2 domain-containing protein</fullName>
    </submittedName>
</protein>
<evidence type="ECO:0000256" key="3">
    <source>
        <dbReference type="SAM" id="SignalP"/>
    </source>
</evidence>
<keyword evidence="1" id="KW-0326">Glycosidase</keyword>
<keyword evidence="1" id="KW-0378">Hydrolase</keyword>
<reference evidence="6 7" key="1">
    <citation type="submission" date="2020-08" db="EMBL/GenBank/DDBJ databases">
        <title>Genome public.</title>
        <authorList>
            <person name="Liu C."/>
            <person name="Sun Q."/>
        </authorList>
    </citation>
    <scope>NUCLEOTIDE SEQUENCE [LARGE SCALE GENOMIC DNA]</scope>
    <source>
        <strain evidence="6 7">NSJ-6</strain>
    </source>
</reference>